<evidence type="ECO:0000313" key="1">
    <source>
        <dbReference type="EMBL" id="KAI0047609.1"/>
    </source>
</evidence>
<accession>A0ACB8RU91</accession>
<reference evidence="1" key="2">
    <citation type="journal article" date="2022" name="New Phytol.">
        <title>Evolutionary transition to the ectomycorrhizal habit in the genomes of a hyperdiverse lineage of mushroom-forming fungi.</title>
        <authorList>
            <person name="Looney B."/>
            <person name="Miyauchi S."/>
            <person name="Morin E."/>
            <person name="Drula E."/>
            <person name="Courty P.E."/>
            <person name="Kohler A."/>
            <person name="Kuo A."/>
            <person name="LaButti K."/>
            <person name="Pangilinan J."/>
            <person name="Lipzen A."/>
            <person name="Riley R."/>
            <person name="Andreopoulos W."/>
            <person name="He G."/>
            <person name="Johnson J."/>
            <person name="Nolan M."/>
            <person name="Tritt A."/>
            <person name="Barry K.W."/>
            <person name="Grigoriev I.V."/>
            <person name="Nagy L.G."/>
            <person name="Hibbett D."/>
            <person name="Henrissat B."/>
            <person name="Matheny P.B."/>
            <person name="Labbe J."/>
            <person name="Martin F.M."/>
        </authorList>
    </citation>
    <scope>NUCLEOTIDE SEQUENCE</scope>
    <source>
        <strain evidence="1">FP105234-sp</strain>
    </source>
</reference>
<name>A0ACB8RU91_9AGAM</name>
<keyword evidence="2" id="KW-1185">Reference proteome</keyword>
<sequence length="491" mass="54353">MTSDPVFASGFPLRDHHTLICGAATAAFPIIVVRYYNSPWRKLPPGPPGLPIIGNALEMRGPFWEKFADWRWTYGDVFYLSAMGDLVVVLDSLKAATDLFDRRAANYSDRPRLIAGPEVMSGGLVIGFQSTGPLWRRMRKASHGALSNKGVLEQMDHDKAYEAVRLALYLLEEPSHYHDHINCVTASLILSTTYGTPATSKDDETMKLSREWSERLERTLAIGAHLVATFPSLKHVPRRFAKWRREAEAWFLGLLEGVQADMDAGVDRPCLASVILRSDETRNSLSRLEKAWTAGFIYGAGIDTVATTFEWWMLAMIAHPAAQARAQAELDTVVGRARAPTMADLPDLPYVRATGMVIPAGTIVIPNIWAVNRELYGAGADADAFEPARHLNARGELDTRDEGHVTYGFGRRICVGRGVANASLAMHAAVTLWACMLGRAYDDRGRAVPVDVEGYALVGLVMRPVPFKCSIIPRFPDAPHILAEEREMRKR</sequence>
<dbReference type="EMBL" id="MU275901">
    <property type="protein sequence ID" value="KAI0047609.1"/>
    <property type="molecule type" value="Genomic_DNA"/>
</dbReference>
<comment type="caution">
    <text evidence="1">The sequence shown here is derived from an EMBL/GenBank/DDBJ whole genome shotgun (WGS) entry which is preliminary data.</text>
</comment>
<evidence type="ECO:0000313" key="2">
    <source>
        <dbReference type="Proteomes" id="UP000814033"/>
    </source>
</evidence>
<proteinExistence type="predicted"/>
<dbReference type="Proteomes" id="UP000814033">
    <property type="component" value="Unassembled WGS sequence"/>
</dbReference>
<organism evidence="1 2">
    <name type="scientific">Auriscalpium vulgare</name>
    <dbReference type="NCBI Taxonomy" id="40419"/>
    <lineage>
        <taxon>Eukaryota</taxon>
        <taxon>Fungi</taxon>
        <taxon>Dikarya</taxon>
        <taxon>Basidiomycota</taxon>
        <taxon>Agaricomycotina</taxon>
        <taxon>Agaricomycetes</taxon>
        <taxon>Russulales</taxon>
        <taxon>Auriscalpiaceae</taxon>
        <taxon>Auriscalpium</taxon>
    </lineage>
</organism>
<gene>
    <name evidence="1" type="ORF">FA95DRAFT_1582626</name>
</gene>
<reference evidence="1" key="1">
    <citation type="submission" date="2021-02" db="EMBL/GenBank/DDBJ databases">
        <authorList>
            <consortium name="DOE Joint Genome Institute"/>
            <person name="Ahrendt S."/>
            <person name="Looney B.P."/>
            <person name="Miyauchi S."/>
            <person name="Morin E."/>
            <person name="Drula E."/>
            <person name="Courty P.E."/>
            <person name="Chicoki N."/>
            <person name="Fauchery L."/>
            <person name="Kohler A."/>
            <person name="Kuo A."/>
            <person name="Labutti K."/>
            <person name="Pangilinan J."/>
            <person name="Lipzen A."/>
            <person name="Riley R."/>
            <person name="Andreopoulos W."/>
            <person name="He G."/>
            <person name="Johnson J."/>
            <person name="Barry K.W."/>
            <person name="Grigoriev I.V."/>
            <person name="Nagy L."/>
            <person name="Hibbett D."/>
            <person name="Henrissat B."/>
            <person name="Matheny P.B."/>
            <person name="Labbe J."/>
            <person name="Martin F."/>
        </authorList>
    </citation>
    <scope>NUCLEOTIDE SEQUENCE</scope>
    <source>
        <strain evidence="1">FP105234-sp</strain>
    </source>
</reference>
<protein>
    <submittedName>
        <fullName evidence="1">Cytochrome P450</fullName>
    </submittedName>
</protein>